<reference evidence="1 2" key="1">
    <citation type="submission" date="2021-02" db="EMBL/GenBank/DDBJ databases">
        <title>Paenibacillus tianjinensis sp. nov.</title>
        <authorList>
            <person name="Liu H."/>
        </authorList>
    </citation>
    <scope>NUCLEOTIDE SEQUENCE [LARGE SCALE GENOMIC DNA]</scope>
    <source>
        <strain evidence="1 2">TB2019</strain>
    </source>
</reference>
<dbReference type="InterPro" id="IPR044543">
    <property type="entry name" value="YHJQ-like"/>
</dbReference>
<gene>
    <name evidence="1" type="ORF">JRJ22_08715</name>
</gene>
<dbReference type="CDD" id="cd08026">
    <property type="entry name" value="DUF326"/>
    <property type="match status" value="1"/>
</dbReference>
<evidence type="ECO:0000313" key="2">
    <source>
        <dbReference type="Proteomes" id="UP000663452"/>
    </source>
</evidence>
<dbReference type="Proteomes" id="UP000663452">
    <property type="component" value="Chromosome"/>
</dbReference>
<organism evidence="1 2">
    <name type="scientific">Paenibacillus tianjinensis</name>
    <dbReference type="NCBI Taxonomy" id="2810347"/>
    <lineage>
        <taxon>Bacteria</taxon>
        <taxon>Bacillati</taxon>
        <taxon>Bacillota</taxon>
        <taxon>Bacilli</taxon>
        <taxon>Bacillales</taxon>
        <taxon>Paenibacillaceae</taxon>
        <taxon>Paenibacillus</taxon>
    </lineage>
</organism>
<protein>
    <submittedName>
        <fullName evidence="1">Four-helix bundle copper-binding protein</fullName>
    </submittedName>
</protein>
<dbReference type="InterPro" id="IPR005560">
    <property type="entry name" value="Csp_YhjQ"/>
</dbReference>
<dbReference type="Gene3D" id="1.20.1270.360">
    <property type="match status" value="1"/>
</dbReference>
<dbReference type="Pfam" id="PF03860">
    <property type="entry name" value="Csp"/>
    <property type="match status" value="1"/>
</dbReference>
<dbReference type="PANTHER" id="PTHR37310">
    <property type="entry name" value="CYTOPLASMIC PROTEIN-RELATED"/>
    <property type="match status" value="1"/>
</dbReference>
<sequence>MMLNIIDACRKCALACEECLVFCLEEADTDAQSRMKMIEALSDCIDFYNISIRYLIRNSGFSKAICQLCADISSECATACEQLTGTCYQSCAQTCRECAEICHRITEVGSIIPVNAMLLH</sequence>
<dbReference type="EMBL" id="CP070969">
    <property type="protein sequence ID" value="QSF46631.1"/>
    <property type="molecule type" value="Genomic_DNA"/>
</dbReference>
<evidence type="ECO:0000313" key="1">
    <source>
        <dbReference type="EMBL" id="QSF46631.1"/>
    </source>
</evidence>
<dbReference type="PANTHER" id="PTHR37310:SF1">
    <property type="entry name" value="CYTOPLASMIC PROTEIN"/>
    <property type="match status" value="1"/>
</dbReference>
<keyword evidence="2" id="KW-1185">Reference proteome</keyword>
<proteinExistence type="predicted"/>
<name>A0ABX7LGQ4_9BACL</name>
<accession>A0ABX7LGQ4</accession>